<accession>A0A0E0HAK4</accession>
<dbReference type="HOGENOM" id="CLU_3369280_0_0_1"/>
<protein>
    <submittedName>
        <fullName evidence="1">Uncharacterized protein</fullName>
    </submittedName>
</protein>
<reference evidence="1" key="1">
    <citation type="submission" date="2015-04" db="UniProtKB">
        <authorList>
            <consortium name="EnsemblPlants"/>
        </authorList>
    </citation>
    <scope>IDENTIFICATION</scope>
    <source>
        <strain evidence="1">SL10</strain>
    </source>
</reference>
<evidence type="ECO:0000313" key="2">
    <source>
        <dbReference type="Proteomes" id="UP000006591"/>
    </source>
</evidence>
<evidence type="ECO:0000313" key="1">
    <source>
        <dbReference type="EnsemblPlants" id="ONIVA05G06330.1"/>
    </source>
</evidence>
<sequence length="35" mass="3978">MQRRRLLLELILIQEVVMKGSRDGLGGGTMMECGW</sequence>
<dbReference type="Gramene" id="ONIVA05G06330.1">
    <property type="protein sequence ID" value="ONIVA05G06330.1"/>
    <property type="gene ID" value="ONIVA05G06330"/>
</dbReference>
<proteinExistence type="predicted"/>
<dbReference type="EnsemblPlants" id="ONIVA05G06330.1">
    <property type="protein sequence ID" value="ONIVA05G06330.1"/>
    <property type="gene ID" value="ONIVA05G06330"/>
</dbReference>
<dbReference type="AlphaFoldDB" id="A0A0E0HAK4"/>
<reference evidence="1" key="2">
    <citation type="submission" date="2018-04" db="EMBL/GenBank/DDBJ databases">
        <title>OnivRS2 (Oryza nivara Reference Sequence Version 2).</title>
        <authorList>
            <person name="Zhang J."/>
            <person name="Kudrna D."/>
            <person name="Lee S."/>
            <person name="Talag J."/>
            <person name="Rajasekar S."/>
            <person name="Welchert J."/>
            <person name="Hsing Y.-I."/>
            <person name="Wing R.A."/>
        </authorList>
    </citation>
    <scope>NUCLEOTIDE SEQUENCE [LARGE SCALE GENOMIC DNA]</scope>
    <source>
        <strain evidence="1">SL10</strain>
    </source>
</reference>
<name>A0A0E0HAK4_ORYNI</name>
<dbReference type="Proteomes" id="UP000006591">
    <property type="component" value="Chromosome 5"/>
</dbReference>
<keyword evidence="2" id="KW-1185">Reference proteome</keyword>
<organism evidence="1">
    <name type="scientific">Oryza nivara</name>
    <name type="common">Indian wild rice</name>
    <name type="synonym">Oryza sativa f. spontanea</name>
    <dbReference type="NCBI Taxonomy" id="4536"/>
    <lineage>
        <taxon>Eukaryota</taxon>
        <taxon>Viridiplantae</taxon>
        <taxon>Streptophyta</taxon>
        <taxon>Embryophyta</taxon>
        <taxon>Tracheophyta</taxon>
        <taxon>Spermatophyta</taxon>
        <taxon>Magnoliopsida</taxon>
        <taxon>Liliopsida</taxon>
        <taxon>Poales</taxon>
        <taxon>Poaceae</taxon>
        <taxon>BOP clade</taxon>
        <taxon>Oryzoideae</taxon>
        <taxon>Oryzeae</taxon>
        <taxon>Oryzinae</taxon>
        <taxon>Oryza</taxon>
    </lineage>
</organism>